<evidence type="ECO:0000313" key="3">
    <source>
        <dbReference type="Proteomes" id="UP000747542"/>
    </source>
</evidence>
<proteinExistence type="predicted"/>
<keyword evidence="3" id="KW-1185">Reference proteome</keyword>
<dbReference type="Proteomes" id="UP000747542">
    <property type="component" value="Unassembled WGS sequence"/>
</dbReference>
<dbReference type="EMBL" id="JAHLQT010034167">
    <property type="protein sequence ID" value="KAG7159043.1"/>
    <property type="molecule type" value="Genomic_DNA"/>
</dbReference>
<reference evidence="2" key="1">
    <citation type="journal article" date="2021" name="Sci. Adv.">
        <title>The American lobster genome reveals insights on longevity, neural, and immune adaptations.</title>
        <authorList>
            <person name="Polinski J.M."/>
            <person name="Zimin A.V."/>
            <person name="Clark K.F."/>
            <person name="Kohn A.B."/>
            <person name="Sadowski N."/>
            <person name="Timp W."/>
            <person name="Ptitsyn A."/>
            <person name="Khanna P."/>
            <person name="Romanova D.Y."/>
            <person name="Williams P."/>
            <person name="Greenwood S.J."/>
            <person name="Moroz L.L."/>
            <person name="Walt D.R."/>
            <person name="Bodnar A.G."/>
        </authorList>
    </citation>
    <scope>NUCLEOTIDE SEQUENCE</scope>
    <source>
        <strain evidence="2">GMGI-L3</strain>
    </source>
</reference>
<organism evidence="2 3">
    <name type="scientific">Homarus americanus</name>
    <name type="common">American lobster</name>
    <dbReference type="NCBI Taxonomy" id="6706"/>
    <lineage>
        <taxon>Eukaryota</taxon>
        <taxon>Metazoa</taxon>
        <taxon>Ecdysozoa</taxon>
        <taxon>Arthropoda</taxon>
        <taxon>Crustacea</taxon>
        <taxon>Multicrustacea</taxon>
        <taxon>Malacostraca</taxon>
        <taxon>Eumalacostraca</taxon>
        <taxon>Eucarida</taxon>
        <taxon>Decapoda</taxon>
        <taxon>Pleocyemata</taxon>
        <taxon>Astacidea</taxon>
        <taxon>Nephropoidea</taxon>
        <taxon>Nephropidae</taxon>
        <taxon>Homarus</taxon>
    </lineage>
</organism>
<gene>
    <name evidence="2" type="ORF">Hamer_G031936</name>
</gene>
<protein>
    <submittedName>
        <fullName evidence="2">Uncharacterized protein</fullName>
    </submittedName>
</protein>
<evidence type="ECO:0000313" key="2">
    <source>
        <dbReference type="EMBL" id="KAG7159043.1"/>
    </source>
</evidence>
<dbReference type="AlphaFoldDB" id="A0A8J5JQM1"/>
<feature type="region of interest" description="Disordered" evidence="1">
    <location>
        <begin position="1"/>
        <end position="26"/>
    </location>
</feature>
<feature type="non-terminal residue" evidence="2">
    <location>
        <position position="1"/>
    </location>
</feature>
<accession>A0A8J5JQM1</accession>
<name>A0A8J5JQM1_HOMAM</name>
<comment type="caution">
    <text evidence="2">The sequence shown here is derived from an EMBL/GenBank/DDBJ whole genome shotgun (WGS) entry which is preliminary data.</text>
</comment>
<evidence type="ECO:0000256" key="1">
    <source>
        <dbReference type="SAM" id="MobiDB-lite"/>
    </source>
</evidence>
<sequence>GAGESDGTIYGTMTRQHGTVRGHPCPSTTRRFSFTAHQVMDEYRNTSRTTKLCIDKPINV</sequence>